<dbReference type="Gene3D" id="3.40.30.10">
    <property type="entry name" value="Glutaredoxin"/>
    <property type="match status" value="1"/>
</dbReference>
<reference evidence="1 2" key="1">
    <citation type="submission" date="2022-10" db="EMBL/GenBank/DDBJ databases">
        <title>The complete genomes of actinobacterial strains from the NBC collection.</title>
        <authorList>
            <person name="Joergensen T.S."/>
            <person name="Alvarez Arevalo M."/>
            <person name="Sterndorff E.B."/>
            <person name="Faurdal D."/>
            <person name="Vuksanovic O."/>
            <person name="Mourched A.-S."/>
            <person name="Charusanti P."/>
            <person name="Shaw S."/>
            <person name="Blin K."/>
            <person name="Weber T."/>
        </authorList>
    </citation>
    <scope>NUCLEOTIDE SEQUENCE [LARGE SCALE GENOMIC DNA]</scope>
    <source>
        <strain evidence="1 2">NBC_00396</strain>
    </source>
</reference>
<dbReference type="InterPro" id="IPR053977">
    <property type="entry name" value="Rv2466c-like"/>
</dbReference>
<accession>A0ABZ1PK47</accession>
<gene>
    <name evidence="1" type="ORF">OG375_05745</name>
</gene>
<protein>
    <submittedName>
        <fullName evidence="1">Disulfide bond formation protein DsbA</fullName>
    </submittedName>
</protein>
<dbReference type="RefSeq" id="WP_328373332.1">
    <property type="nucleotide sequence ID" value="NZ_CP107941.1"/>
</dbReference>
<dbReference type="SUPFAM" id="SSF52833">
    <property type="entry name" value="Thioredoxin-like"/>
    <property type="match status" value="1"/>
</dbReference>
<dbReference type="InterPro" id="IPR036249">
    <property type="entry name" value="Thioredoxin-like_sf"/>
</dbReference>
<organism evidence="1 2">
    <name type="scientific">Micromonospora zamorensis</name>
    <dbReference type="NCBI Taxonomy" id="709883"/>
    <lineage>
        <taxon>Bacteria</taxon>
        <taxon>Bacillati</taxon>
        <taxon>Actinomycetota</taxon>
        <taxon>Actinomycetes</taxon>
        <taxon>Micromonosporales</taxon>
        <taxon>Micromonosporaceae</taxon>
        <taxon>Micromonospora</taxon>
    </lineage>
</organism>
<evidence type="ECO:0000313" key="2">
    <source>
        <dbReference type="Proteomes" id="UP001346877"/>
    </source>
</evidence>
<dbReference type="Proteomes" id="UP001346877">
    <property type="component" value="Chromosome"/>
</dbReference>
<keyword evidence="2" id="KW-1185">Reference proteome</keyword>
<sequence>MTNDLGDAVVIHRCILPSMEGNLPSMEDNSDRASTVTAYVDPSCPFAWITSRWLVEVARMRPIDLRFEVMSLAVINEHRDLEPWYREFNDRAWGPARVCTAVSAEHGPTALASLYAALGRRIHDEGDKDFDAVVPAALAEARLPADLAGAAHRSDIDPRMRASTARAQQLVGEDLGTPTVVVDDVAFFGPVLTSIPRGEEALRVFDGARLLASCGAFSELKRVRAGGLSFA</sequence>
<dbReference type="Pfam" id="PF22234">
    <property type="entry name" value="Rv2466c-like"/>
    <property type="match status" value="1"/>
</dbReference>
<proteinExistence type="predicted"/>
<dbReference type="EMBL" id="CP107941">
    <property type="protein sequence ID" value="WUI83819.1"/>
    <property type="molecule type" value="Genomic_DNA"/>
</dbReference>
<name>A0ABZ1PK47_9ACTN</name>
<evidence type="ECO:0000313" key="1">
    <source>
        <dbReference type="EMBL" id="WUI83819.1"/>
    </source>
</evidence>